<evidence type="ECO:0000313" key="5">
    <source>
        <dbReference type="Proteomes" id="UP001206483"/>
    </source>
</evidence>
<sequence>MDAIATAPQLRTGPTGPVPAPIPALPAAPRMPHLPRMRRARGIRTAQRPSIWILPHRPQSAGAARRIVEAALRCRGTDRDTVDRALLVVSELVTNAIEHAQPPIVLRVHHPAVATVRIEVHDGGPATREGAWTTSCRPEERGRGNDIVDLTATRHGSHAHPFGTTYWAELSAP</sequence>
<evidence type="ECO:0000256" key="2">
    <source>
        <dbReference type="SAM" id="MobiDB-lite"/>
    </source>
</evidence>
<dbReference type="InterPro" id="IPR003594">
    <property type="entry name" value="HATPase_dom"/>
</dbReference>
<evidence type="ECO:0000259" key="3">
    <source>
        <dbReference type="Pfam" id="PF13581"/>
    </source>
</evidence>
<feature type="compositionally biased region" description="Pro residues" evidence="2">
    <location>
        <begin position="16"/>
        <end position="26"/>
    </location>
</feature>
<gene>
    <name evidence="4" type="ORF">FHR36_002491</name>
</gene>
<keyword evidence="5" id="KW-1185">Reference proteome</keyword>
<dbReference type="RefSeq" id="WP_253796407.1">
    <property type="nucleotide sequence ID" value="NZ_BAAAUB010000025.1"/>
</dbReference>
<protein>
    <submittedName>
        <fullName evidence="4">Anti-sigma regulatory factor (Ser/Thr protein kinase)</fullName>
    </submittedName>
</protein>
<dbReference type="InterPro" id="IPR036890">
    <property type="entry name" value="HATPase_C_sf"/>
</dbReference>
<feature type="domain" description="Histidine kinase/HSP90-like ATPase" evidence="3">
    <location>
        <begin position="55"/>
        <end position="129"/>
    </location>
</feature>
<keyword evidence="1" id="KW-0723">Serine/threonine-protein kinase</keyword>
<evidence type="ECO:0000256" key="1">
    <source>
        <dbReference type="ARBA" id="ARBA00022527"/>
    </source>
</evidence>
<organism evidence="4 5">
    <name type="scientific">Kitasatospora paracochleata</name>
    <dbReference type="NCBI Taxonomy" id="58354"/>
    <lineage>
        <taxon>Bacteria</taxon>
        <taxon>Bacillati</taxon>
        <taxon>Actinomycetota</taxon>
        <taxon>Actinomycetes</taxon>
        <taxon>Kitasatosporales</taxon>
        <taxon>Streptomycetaceae</taxon>
        <taxon>Kitasatospora</taxon>
    </lineage>
</organism>
<dbReference type="Pfam" id="PF13581">
    <property type="entry name" value="HATPase_c_2"/>
    <property type="match status" value="1"/>
</dbReference>
<dbReference type="InterPro" id="IPR050267">
    <property type="entry name" value="Anti-sigma-factor_SerPK"/>
</dbReference>
<dbReference type="Proteomes" id="UP001206483">
    <property type="component" value="Unassembled WGS sequence"/>
</dbReference>
<comment type="caution">
    <text evidence="4">The sequence shown here is derived from an EMBL/GenBank/DDBJ whole genome shotgun (WGS) entry which is preliminary data.</text>
</comment>
<keyword evidence="1" id="KW-0808">Transferase</keyword>
<dbReference type="SUPFAM" id="SSF55874">
    <property type="entry name" value="ATPase domain of HSP90 chaperone/DNA topoisomerase II/histidine kinase"/>
    <property type="match status" value="1"/>
</dbReference>
<dbReference type="PANTHER" id="PTHR35526">
    <property type="entry name" value="ANTI-SIGMA-F FACTOR RSBW-RELATED"/>
    <property type="match status" value="1"/>
</dbReference>
<proteinExistence type="predicted"/>
<dbReference type="Gene3D" id="3.30.565.10">
    <property type="entry name" value="Histidine kinase-like ATPase, C-terminal domain"/>
    <property type="match status" value="1"/>
</dbReference>
<dbReference type="CDD" id="cd16936">
    <property type="entry name" value="HATPase_RsbW-like"/>
    <property type="match status" value="1"/>
</dbReference>
<reference evidence="4 5" key="1">
    <citation type="submission" date="2022-06" db="EMBL/GenBank/DDBJ databases">
        <title>Sequencing the genomes of 1000 actinobacteria strains.</title>
        <authorList>
            <person name="Klenk H.-P."/>
        </authorList>
    </citation>
    <scope>NUCLEOTIDE SEQUENCE [LARGE SCALE GENOMIC DNA]</scope>
    <source>
        <strain evidence="4 5">DSM 41656</strain>
    </source>
</reference>
<name>A0ABT1IW65_9ACTN</name>
<accession>A0ABT1IW65</accession>
<feature type="region of interest" description="Disordered" evidence="2">
    <location>
        <begin position="1"/>
        <end position="30"/>
    </location>
</feature>
<evidence type="ECO:0000313" key="4">
    <source>
        <dbReference type="EMBL" id="MCP2309367.1"/>
    </source>
</evidence>
<dbReference type="PANTHER" id="PTHR35526:SF3">
    <property type="entry name" value="ANTI-SIGMA-F FACTOR RSBW"/>
    <property type="match status" value="1"/>
</dbReference>
<dbReference type="EMBL" id="JAMZDX010000002">
    <property type="protein sequence ID" value="MCP2309367.1"/>
    <property type="molecule type" value="Genomic_DNA"/>
</dbReference>
<keyword evidence="1" id="KW-0418">Kinase</keyword>